<evidence type="ECO:0000313" key="2">
    <source>
        <dbReference type="EMBL" id="AQS58427.1"/>
    </source>
</evidence>
<dbReference type="EMBL" id="CP019698">
    <property type="protein sequence ID" value="AQS59533.1"/>
    <property type="molecule type" value="Genomic_DNA"/>
</dbReference>
<evidence type="ECO:0000313" key="3">
    <source>
        <dbReference type="EMBL" id="AQS59533.1"/>
    </source>
</evidence>
<dbReference type="EMBL" id="CP019698">
    <property type="protein sequence ID" value="AQS58427.1"/>
    <property type="molecule type" value="Genomic_DNA"/>
</dbReference>
<reference evidence="3 6" key="1">
    <citation type="journal article" date="2016" name="Int. J. Syst. Evol. Microbiol.">
        <title>Desulfotomaculum ferrireducens sp. nov., a moderately thermophilic sulfate-reducing and dissimilatory Fe(III)-reducing bacterium isolated from compost.</title>
        <authorList>
            <person name="Yang G."/>
            <person name="Guo J."/>
            <person name="Zhuang L."/>
            <person name="Yuan Y."/>
            <person name="Zhou S."/>
        </authorList>
    </citation>
    <scope>NUCLEOTIDE SEQUENCE [LARGE SCALE GENOMIC DNA]</scope>
    <source>
        <strain evidence="3 6">GSS09</strain>
    </source>
</reference>
<accession>A0A1S6IXN0</accession>
<dbReference type="EMBL" id="CP019698">
    <property type="protein sequence ID" value="AQS59708.1"/>
    <property type="molecule type" value="Genomic_DNA"/>
</dbReference>
<organism evidence="3 6">
    <name type="scientific">Desulforamulus ferrireducens</name>
    <dbReference type="NCBI Taxonomy" id="1833852"/>
    <lineage>
        <taxon>Bacteria</taxon>
        <taxon>Bacillati</taxon>
        <taxon>Bacillota</taxon>
        <taxon>Clostridia</taxon>
        <taxon>Eubacteriales</taxon>
        <taxon>Peptococcaceae</taxon>
        <taxon>Desulforamulus</taxon>
    </lineage>
</organism>
<evidence type="ECO:0000313" key="1">
    <source>
        <dbReference type="EMBL" id="AQS58415.1"/>
    </source>
</evidence>
<dbReference type="KEGG" id="dfg:B0537_14225"/>
<gene>
    <name evidence="1" type="ORF">B0537_04505</name>
    <name evidence="2" type="ORF">B0537_04575</name>
    <name evidence="3" type="ORF">B0537_10845</name>
    <name evidence="4" type="ORF">B0537_11840</name>
    <name evidence="5" type="ORF">B0537_14225</name>
</gene>
<proteinExistence type="predicted"/>
<evidence type="ECO:0000313" key="4">
    <source>
        <dbReference type="EMBL" id="AQS59708.1"/>
    </source>
</evidence>
<protein>
    <recommendedName>
        <fullName evidence="7">Colicin D immunity protein domain-containing protein</fullName>
    </recommendedName>
</protein>
<dbReference type="AlphaFoldDB" id="A0A1S6IXN0"/>
<dbReference type="STRING" id="1833852.B0537_04505"/>
<dbReference type="EMBL" id="CP019698">
    <property type="protein sequence ID" value="AQS58415.1"/>
    <property type="molecule type" value="Genomic_DNA"/>
</dbReference>
<evidence type="ECO:0008006" key="7">
    <source>
        <dbReference type="Google" id="ProtNLM"/>
    </source>
</evidence>
<sequence>MSRGTATKFMMTFVQEYLDGKRSRLDFDLDFNHYLIKHYAKMERENPDLAECFNYYLAEEGFDQAVGLSDDRHRRLIQKQFNEFKAALRDGFF</sequence>
<dbReference type="OrthoDB" id="1788105at2"/>
<reference evidence="3" key="2">
    <citation type="submission" date="2017-02" db="EMBL/GenBank/DDBJ databases">
        <authorList>
            <person name="Peterson S.W."/>
        </authorList>
    </citation>
    <scope>NUCLEOTIDE SEQUENCE</scope>
    <source>
        <strain evidence="3">GSS09</strain>
    </source>
</reference>
<keyword evidence="6" id="KW-1185">Reference proteome</keyword>
<evidence type="ECO:0000313" key="5">
    <source>
        <dbReference type="EMBL" id="AQS60130.1"/>
    </source>
</evidence>
<dbReference type="Proteomes" id="UP000189464">
    <property type="component" value="Chromosome"/>
</dbReference>
<dbReference type="EMBL" id="CP019698">
    <property type="protein sequence ID" value="AQS60130.1"/>
    <property type="molecule type" value="Genomic_DNA"/>
</dbReference>
<name>A0A1S6IXN0_9FIRM</name>
<dbReference type="RefSeq" id="WP_077713379.1">
    <property type="nucleotide sequence ID" value="NZ_CP019698.1"/>
</dbReference>
<evidence type="ECO:0000313" key="6">
    <source>
        <dbReference type="Proteomes" id="UP000189464"/>
    </source>
</evidence>
<dbReference type="KEGG" id="dfg:B0537_11840"/>
<dbReference type="KEGG" id="dfg:B0537_04505"/>
<dbReference type="KEGG" id="dfg:B0537_04575"/>
<dbReference type="KEGG" id="dfg:B0537_10845"/>